<reference evidence="3 4" key="1">
    <citation type="submission" date="2020-07" db="EMBL/GenBank/DDBJ databases">
        <title>Taxonomic proposal: Crassvirales, a new order of highly abundant and diverse bacterial viruses.</title>
        <authorList>
            <person name="Shkoporov A.N."/>
            <person name="Stockdale S.R."/>
            <person name="Guerin E."/>
            <person name="Ross R.P."/>
            <person name="Hill C."/>
        </authorList>
    </citation>
    <scope>NUCLEOTIDE SEQUENCE [LARGE SCALE GENOMIC DNA]</scope>
</reference>
<accession>A0A7M1RSR8</accession>
<dbReference type="RefSeq" id="YP_010112778.1">
    <property type="nucleotide sequence ID" value="NC_055895.1"/>
</dbReference>
<evidence type="ECO:0000313" key="4">
    <source>
        <dbReference type="Proteomes" id="UP000593599"/>
    </source>
</evidence>
<organism evidence="3 4">
    <name type="scientific">uncultured phage cr7_1</name>
    <dbReference type="NCBI Taxonomy" id="2772086"/>
    <lineage>
        <taxon>Viruses</taxon>
        <taxon>Duplodnaviria</taxon>
        <taxon>Heunggongvirae</taxon>
        <taxon>Uroviricota</taxon>
        <taxon>Caudoviricetes</taxon>
        <taxon>Crassvirales</taxon>
        <taxon>Suoliviridae</taxon>
        <taxon>Oafivirinae</taxon>
        <taxon>Burzaovirus</taxon>
        <taxon>Burzaovirus coli</taxon>
    </lineage>
</organism>
<keyword evidence="1" id="KW-0175">Coiled coil</keyword>
<keyword evidence="4" id="KW-1185">Reference proteome</keyword>
<dbReference type="EMBL" id="MT774402">
    <property type="protein sequence ID" value="QOR57326.1"/>
    <property type="molecule type" value="Genomic_DNA"/>
</dbReference>
<evidence type="ECO:0000256" key="1">
    <source>
        <dbReference type="SAM" id="Coils"/>
    </source>
</evidence>
<dbReference type="GeneID" id="65131263"/>
<proteinExistence type="predicted"/>
<feature type="region of interest" description="Disordered" evidence="2">
    <location>
        <begin position="380"/>
        <end position="400"/>
    </location>
</feature>
<feature type="coiled-coil region" evidence="1">
    <location>
        <begin position="269"/>
        <end position="296"/>
    </location>
</feature>
<sequence length="590" mass="65889">MLKGNKVWTPNGYLAGPVNSLVGKGESIIDYTNGTGTLVTKGKVGVDNLPSSVRRDDNNVIAGNDIDWSNGMKFSDQVAPLTAKLLMYNDIEKRAGKKSDLSSLSKLTIELQKNQLDRAKAPILQAMKNITDRQEKQHLIEDYAALIKHNCGKDRFDKGKSFWKSYTTGGKGKVSNLMLDTGYALPALLETLMINHWRRENPVMPNIYAANKYAPIALQTMAGNRVSANPVLEKLYAQDRQAAYLLANSGGYTGGQRLANRVALALGNLRNVADALMNVQEKNAAYRNAYAEMAARLGDSDAQRLQKSNQYGWEAYNRAHGAKIKGIETHLSNLGLIGQKWLSQRIKNKQYGDILDIYQLDVDNKKEALKTIYGIGADGNKGTTGNTGSTNNSKGSGANNSYIRPTGLPYEMNMYQRSILPYGDWLLKAISDISNLPLPNLPYYHTNYLDTIDWDKYFEALKKLNKIIKGNNGIPKSSLYMYYKKSTSTQNDHLSNLIPQMIPTLPDGSKYMQTYQKYMGIPMDQLRKDYSKYLGGDLFAENSKEPIGFTRISAPGNKELISRYGFPINRDQMIRGLLLYNNNFKVPSIN</sequence>
<protein>
    <submittedName>
        <fullName evidence="3">Uncharacterized protein</fullName>
    </submittedName>
</protein>
<dbReference type="KEGG" id="vg:65131263"/>
<evidence type="ECO:0000256" key="2">
    <source>
        <dbReference type="SAM" id="MobiDB-lite"/>
    </source>
</evidence>
<evidence type="ECO:0000313" key="3">
    <source>
        <dbReference type="EMBL" id="QOR57326.1"/>
    </source>
</evidence>
<name>A0A7M1RSR8_9CAUD</name>
<dbReference type="Proteomes" id="UP000593599">
    <property type="component" value="Segment"/>
</dbReference>